<gene>
    <name evidence="1" type="ORF">HIJ39_07110</name>
</gene>
<dbReference type="CDD" id="cd00756">
    <property type="entry name" value="MoaE"/>
    <property type="match status" value="1"/>
</dbReference>
<dbReference type="PANTHER" id="PTHR23404">
    <property type="entry name" value="MOLYBDOPTERIN SYNTHASE RELATED"/>
    <property type="match status" value="1"/>
</dbReference>
<keyword evidence="2" id="KW-1185">Reference proteome</keyword>
<dbReference type="RefSeq" id="WP_169098140.1">
    <property type="nucleotide sequence ID" value="NZ_JABBVZ010000017.1"/>
</dbReference>
<dbReference type="Proteomes" id="UP000533476">
    <property type="component" value="Unassembled WGS sequence"/>
</dbReference>
<evidence type="ECO:0000313" key="2">
    <source>
        <dbReference type="Proteomes" id="UP000533476"/>
    </source>
</evidence>
<dbReference type="Gene3D" id="3.90.1170.40">
    <property type="entry name" value="Molybdopterin biosynthesis MoaE subunit"/>
    <property type="match status" value="1"/>
</dbReference>
<reference evidence="1 2" key="1">
    <citation type="submission" date="2020-04" db="EMBL/GenBank/DDBJ databases">
        <authorList>
            <person name="Zhang R."/>
            <person name="Schippers A."/>
        </authorList>
    </citation>
    <scope>NUCLEOTIDE SEQUENCE [LARGE SCALE GENOMIC DNA]</scope>
    <source>
        <strain evidence="1 2">DSM 109850</strain>
    </source>
</reference>
<proteinExistence type="predicted"/>
<protein>
    <submittedName>
        <fullName evidence="1">Molybdenum cofactor biosynthesis protein MoaE</fullName>
    </submittedName>
</protein>
<organism evidence="1 2">
    <name type="scientific">Sulfobacillus harzensis</name>
    <dbReference type="NCBI Taxonomy" id="2729629"/>
    <lineage>
        <taxon>Bacteria</taxon>
        <taxon>Bacillati</taxon>
        <taxon>Bacillota</taxon>
        <taxon>Clostridia</taxon>
        <taxon>Eubacteriales</taxon>
        <taxon>Clostridiales Family XVII. Incertae Sedis</taxon>
        <taxon>Sulfobacillus</taxon>
    </lineage>
</organism>
<dbReference type="InterPro" id="IPR036563">
    <property type="entry name" value="MoaE_sf"/>
</dbReference>
<dbReference type="Pfam" id="PF02391">
    <property type="entry name" value="MoaE"/>
    <property type="match status" value="1"/>
</dbReference>
<dbReference type="AlphaFoldDB" id="A0A7Y0L2J1"/>
<dbReference type="InterPro" id="IPR003448">
    <property type="entry name" value="Mopterin_biosynth_MoaE"/>
</dbReference>
<accession>A0A7Y0L2J1</accession>
<evidence type="ECO:0000313" key="1">
    <source>
        <dbReference type="EMBL" id="NMP22118.1"/>
    </source>
</evidence>
<name>A0A7Y0L2J1_9FIRM</name>
<dbReference type="EMBL" id="JABBVZ010000017">
    <property type="protein sequence ID" value="NMP22118.1"/>
    <property type="molecule type" value="Genomic_DNA"/>
</dbReference>
<dbReference type="GO" id="GO:0006777">
    <property type="term" value="P:Mo-molybdopterin cofactor biosynthetic process"/>
    <property type="evidence" value="ECO:0007669"/>
    <property type="project" value="InterPro"/>
</dbReference>
<sequence>MDIFRVQKDPINVDEALKAISDPAAGGQALFLGTVRNNFEGRASLGLFYEAYRELAEKEMARIGREIKDEFGALHVAMVHRVGDLALTETAVVVAVSTPHRAEAFKACQAGIDRIKERVPIWKKERWADGQTAWHRDPEA</sequence>
<comment type="caution">
    <text evidence="1">The sequence shown here is derived from an EMBL/GenBank/DDBJ whole genome shotgun (WGS) entry which is preliminary data.</text>
</comment>
<dbReference type="SUPFAM" id="SSF54690">
    <property type="entry name" value="Molybdopterin synthase subunit MoaE"/>
    <property type="match status" value="1"/>
</dbReference>